<dbReference type="SUPFAM" id="SSF63501">
    <property type="entry name" value="Frizzled cysteine-rich domain"/>
    <property type="match status" value="1"/>
</dbReference>
<feature type="transmembrane region" description="Helical" evidence="8">
    <location>
        <begin position="87"/>
        <end position="116"/>
    </location>
</feature>
<keyword evidence="5" id="KW-1015">Disulfide bond</keyword>
<dbReference type="Pfam" id="PF01392">
    <property type="entry name" value="Fz"/>
    <property type="match status" value="1"/>
</dbReference>
<dbReference type="GO" id="GO:0060070">
    <property type="term" value="P:canonical Wnt signaling pathway"/>
    <property type="evidence" value="ECO:0007669"/>
    <property type="project" value="TreeGrafter"/>
</dbReference>
<evidence type="ECO:0000256" key="3">
    <source>
        <dbReference type="ARBA" id="ARBA00022989"/>
    </source>
</evidence>
<dbReference type="InterPro" id="IPR015526">
    <property type="entry name" value="Frizzled/SFRP"/>
</dbReference>
<feature type="compositionally biased region" description="Polar residues" evidence="7">
    <location>
        <begin position="440"/>
        <end position="451"/>
    </location>
</feature>
<feature type="transmembrane region" description="Helical" evidence="8">
    <location>
        <begin position="692"/>
        <end position="711"/>
    </location>
</feature>
<evidence type="ECO:0000256" key="8">
    <source>
        <dbReference type="SAM" id="Phobius"/>
    </source>
</evidence>
<dbReference type="InterPro" id="IPR020067">
    <property type="entry name" value="Frizzled_dom"/>
</dbReference>
<dbReference type="PANTHER" id="PTHR11309">
    <property type="entry name" value="FRIZZLED"/>
    <property type="match status" value="1"/>
</dbReference>
<dbReference type="GO" id="GO:0005886">
    <property type="term" value="C:plasma membrane"/>
    <property type="evidence" value="ECO:0007669"/>
    <property type="project" value="TreeGrafter"/>
</dbReference>
<dbReference type="GO" id="GO:0035567">
    <property type="term" value="P:non-canonical Wnt signaling pathway"/>
    <property type="evidence" value="ECO:0007669"/>
    <property type="project" value="TreeGrafter"/>
</dbReference>
<accession>A0A812CAE6</accession>
<dbReference type="GO" id="GO:0017147">
    <property type="term" value="F:Wnt-protein binding"/>
    <property type="evidence" value="ECO:0007669"/>
    <property type="project" value="TreeGrafter"/>
</dbReference>
<comment type="caution">
    <text evidence="10">The sequence shown here is derived from an EMBL/GenBank/DDBJ whole genome shotgun (WGS) entry which is preliminary data.</text>
</comment>
<evidence type="ECO:0000256" key="2">
    <source>
        <dbReference type="ARBA" id="ARBA00022692"/>
    </source>
</evidence>
<evidence type="ECO:0000256" key="1">
    <source>
        <dbReference type="ARBA" id="ARBA00022473"/>
    </source>
</evidence>
<proteinExistence type="predicted"/>
<dbReference type="InterPro" id="IPR036640">
    <property type="entry name" value="ABC1_TM_sf"/>
</dbReference>
<feature type="transmembrane region" description="Helical" evidence="8">
    <location>
        <begin position="824"/>
        <end position="847"/>
    </location>
</feature>
<feature type="transmembrane region" description="Helical" evidence="8">
    <location>
        <begin position="792"/>
        <end position="812"/>
    </location>
</feature>
<protein>
    <recommendedName>
        <fullName evidence="9">FZ domain-containing protein</fullName>
    </recommendedName>
</protein>
<dbReference type="SMART" id="SM00063">
    <property type="entry name" value="FRI"/>
    <property type="match status" value="1"/>
</dbReference>
<evidence type="ECO:0000256" key="5">
    <source>
        <dbReference type="ARBA" id="ARBA00023157"/>
    </source>
</evidence>
<reference evidence="10" key="1">
    <citation type="submission" date="2021-01" db="EMBL/GenBank/DDBJ databases">
        <authorList>
            <person name="Li R."/>
            <person name="Bekaert M."/>
        </authorList>
    </citation>
    <scope>NUCLEOTIDE SEQUENCE</scope>
    <source>
        <strain evidence="10">Farmed</strain>
    </source>
</reference>
<keyword evidence="1" id="KW-0217">Developmental protein</keyword>
<dbReference type="OrthoDB" id="10070760at2759"/>
<name>A0A812CAE6_ACAPH</name>
<evidence type="ECO:0000256" key="7">
    <source>
        <dbReference type="SAM" id="MobiDB-lite"/>
    </source>
</evidence>
<dbReference type="Gene3D" id="1.10.2000.10">
    <property type="entry name" value="Frizzled cysteine-rich domain"/>
    <property type="match status" value="1"/>
</dbReference>
<dbReference type="SUPFAM" id="SSF90123">
    <property type="entry name" value="ABC transporter transmembrane region"/>
    <property type="match status" value="1"/>
</dbReference>
<dbReference type="GO" id="GO:0042813">
    <property type="term" value="F:Wnt receptor activity"/>
    <property type="evidence" value="ECO:0007669"/>
    <property type="project" value="TreeGrafter"/>
</dbReference>
<keyword evidence="2 8" id="KW-0812">Transmembrane</keyword>
<sequence length="856" mass="99398">MENEPENLQRALSPFDKAKQYIDIGNPGYYSPSIHSLTILDWQASRTSPYDMWRWGQSIQPALTRGAVGRNSYTCHDHRSRHEKNKYYFKLACTVFCLFMLVSSITAVIIVCTYFYRTSEVQFTHINDRKNMTAFLCQLSLLERWNNNLRNRSSESFKSTTKRFIQSMDQVYNKQNNYYVRTEVLEFRFVLPHSLIFYLPYEFYSPGSISVKFLVLFNTSLDKIPKRDINRKLPLNFMAPLADKMEDEIVDYIKSTIRESSTVLKIKPSTIKVLQIRSGDTVLDLENRYPLDRRKSKWKKTYENFAETKLLNSHMDNAQTTVTQFVEKTEEPETANCQVIIHEPCLKYSYNYTRMDAQMNTYNQDQAMSMMEQFLDAALHYSCTGPLILHFTCSIFFPKCQQGRVIMPCPELCHTIMTVFMCRQSASLPPRIFFSFTTSASKGPDTSSSLALPNKHHQSRLTNHKAQPQTTPNLFSSTLIAKSTSVLLAQFSRKSTPGTVKDSLKLTRSLQKNVNVQSLESRANNNHGTANKTTNNGNFFQKVQKTDNDLLVRKLHPQPLQVEAITRQTQVQQTAGCPPLNESFVLTNDSESCRTCLCDEDIVAFSLTTVGFATSTPLAENDRKDIKENPRATISTTNNNIASNNESLTEENDYQLNRSPPRCRWIPCINVTFGRNESYNNNKDAFKVGKCLIAVACVIAFLSIFGFFLSVHRFLKEKTETYVVVTRFVPRKNNFFKLFLKYFSLFLTFCFSLLFLFLLFFSSFFSLSFVFLLLFSLSFVFLFLFSCFSLSFVFLFLFLLFFSYFLLLYFYFFLLFSSFFSFPFLFLIFLSFFSSFFLFLLFSSYFFSQYLSIFLR</sequence>
<dbReference type="EMBL" id="CAHIKZ030001276">
    <property type="protein sequence ID" value="CAE1258472.1"/>
    <property type="molecule type" value="Genomic_DNA"/>
</dbReference>
<keyword evidence="11" id="KW-1185">Reference proteome</keyword>
<gene>
    <name evidence="10" type="ORF">SPHA_31249</name>
</gene>
<evidence type="ECO:0000256" key="4">
    <source>
        <dbReference type="ARBA" id="ARBA00023136"/>
    </source>
</evidence>
<feature type="region of interest" description="Disordered" evidence="7">
    <location>
        <begin position="440"/>
        <end position="470"/>
    </location>
</feature>
<dbReference type="Proteomes" id="UP000597762">
    <property type="component" value="Unassembled WGS sequence"/>
</dbReference>
<feature type="domain" description="FZ" evidence="9">
    <location>
        <begin position="332"/>
        <end position="422"/>
    </location>
</feature>
<dbReference type="GO" id="GO:0005524">
    <property type="term" value="F:ATP binding"/>
    <property type="evidence" value="ECO:0007669"/>
    <property type="project" value="InterPro"/>
</dbReference>
<feature type="compositionally biased region" description="Basic residues" evidence="7">
    <location>
        <begin position="454"/>
        <end position="463"/>
    </location>
</feature>
<evidence type="ECO:0000256" key="6">
    <source>
        <dbReference type="PROSITE-ProRule" id="PRU00090"/>
    </source>
</evidence>
<keyword evidence="3 8" id="KW-1133">Transmembrane helix</keyword>
<evidence type="ECO:0000313" key="10">
    <source>
        <dbReference type="EMBL" id="CAE1258472.1"/>
    </source>
</evidence>
<organism evidence="10 11">
    <name type="scientific">Acanthosepion pharaonis</name>
    <name type="common">Pharaoh cuttlefish</name>
    <name type="synonym">Sepia pharaonis</name>
    <dbReference type="NCBI Taxonomy" id="158019"/>
    <lineage>
        <taxon>Eukaryota</taxon>
        <taxon>Metazoa</taxon>
        <taxon>Spiralia</taxon>
        <taxon>Lophotrochozoa</taxon>
        <taxon>Mollusca</taxon>
        <taxon>Cephalopoda</taxon>
        <taxon>Coleoidea</taxon>
        <taxon>Decapodiformes</taxon>
        <taxon>Sepiida</taxon>
        <taxon>Sepiina</taxon>
        <taxon>Sepiidae</taxon>
        <taxon>Acanthosepion</taxon>
    </lineage>
</organism>
<comment type="caution">
    <text evidence="6">Lacks conserved residue(s) required for the propagation of feature annotation.</text>
</comment>
<dbReference type="AlphaFoldDB" id="A0A812CAE6"/>
<evidence type="ECO:0000259" key="9">
    <source>
        <dbReference type="PROSITE" id="PS50038"/>
    </source>
</evidence>
<dbReference type="PROSITE" id="PS50038">
    <property type="entry name" value="FZ"/>
    <property type="match status" value="1"/>
</dbReference>
<keyword evidence="4 8" id="KW-0472">Membrane</keyword>
<dbReference type="InterPro" id="IPR036790">
    <property type="entry name" value="Frizzled_dom_sf"/>
</dbReference>
<feature type="transmembrane region" description="Helical" evidence="8">
    <location>
        <begin position="767"/>
        <end position="785"/>
    </location>
</feature>
<feature type="transmembrane region" description="Helical" evidence="8">
    <location>
        <begin position="739"/>
        <end position="761"/>
    </location>
</feature>
<dbReference type="CDD" id="cd07066">
    <property type="entry name" value="CRD_FZ"/>
    <property type="match status" value="1"/>
</dbReference>
<evidence type="ECO:0000313" key="11">
    <source>
        <dbReference type="Proteomes" id="UP000597762"/>
    </source>
</evidence>